<evidence type="ECO:0000313" key="10">
    <source>
        <dbReference type="EMBL" id="SPZ94716.1"/>
    </source>
</evidence>
<dbReference type="GeneID" id="97180301"/>
<dbReference type="RefSeq" id="WP_112376354.1">
    <property type="nucleotide sequence ID" value="NZ_CP069793.1"/>
</dbReference>
<dbReference type="Gene3D" id="3.10.129.10">
    <property type="entry name" value="Hotdog Thioesterase"/>
    <property type="match status" value="2"/>
</dbReference>
<dbReference type="CDD" id="cd00586">
    <property type="entry name" value="4HBT"/>
    <property type="match status" value="1"/>
</dbReference>
<dbReference type="PANTHER" id="PTHR31727">
    <property type="entry name" value="OLEOYL-ACYL CARRIER PROTEIN THIOESTERASE 1, CHLOROPLASTIC"/>
    <property type="match status" value="1"/>
</dbReference>
<feature type="domain" description="Acyl-ACP thioesterase-like C-terminal" evidence="9">
    <location>
        <begin position="152"/>
        <end position="216"/>
    </location>
</feature>
<reference evidence="10 11" key="1">
    <citation type="submission" date="2018-06" db="EMBL/GenBank/DDBJ databases">
        <authorList>
            <consortium name="Pathogen Informatics"/>
            <person name="Doyle S."/>
        </authorList>
    </citation>
    <scope>NUCLEOTIDE SEQUENCE [LARGE SCALE GENOMIC DNA]</scope>
    <source>
        <strain evidence="10 11">NCTC11343</strain>
    </source>
</reference>
<evidence type="ECO:0000256" key="5">
    <source>
        <dbReference type="ARBA" id="ARBA00022946"/>
    </source>
</evidence>
<dbReference type="Proteomes" id="UP000251241">
    <property type="component" value="Unassembled WGS sequence"/>
</dbReference>
<dbReference type="GO" id="GO:0000036">
    <property type="term" value="F:acyl carrier activity"/>
    <property type="evidence" value="ECO:0007669"/>
    <property type="project" value="TreeGrafter"/>
</dbReference>
<dbReference type="GO" id="GO:0016297">
    <property type="term" value="F:fatty acyl-[ACP] hydrolase activity"/>
    <property type="evidence" value="ECO:0007669"/>
    <property type="project" value="InterPro"/>
</dbReference>
<protein>
    <submittedName>
        <fullName evidence="10">Acyl-ACP thioesterase</fullName>
    </submittedName>
</protein>
<evidence type="ECO:0000256" key="4">
    <source>
        <dbReference type="ARBA" id="ARBA00022832"/>
    </source>
</evidence>
<dbReference type="PANTHER" id="PTHR31727:SF6">
    <property type="entry name" value="OLEOYL-ACYL CARRIER PROTEIN THIOESTERASE 1, CHLOROPLASTIC"/>
    <property type="match status" value="1"/>
</dbReference>
<dbReference type="InterPro" id="IPR045023">
    <property type="entry name" value="FATA/B"/>
</dbReference>
<evidence type="ECO:0000256" key="2">
    <source>
        <dbReference type="ARBA" id="ARBA00022516"/>
    </source>
</evidence>
<comment type="similarity">
    <text evidence="1">Belongs to the acyl-ACP thioesterase family.</text>
</comment>
<evidence type="ECO:0000313" key="11">
    <source>
        <dbReference type="Proteomes" id="UP000251241"/>
    </source>
</evidence>
<name>A0A2X2JRN6_SPHMU</name>
<dbReference type="SUPFAM" id="SSF54637">
    <property type="entry name" value="Thioesterase/thiol ester dehydrase-isomerase"/>
    <property type="match status" value="2"/>
</dbReference>
<sequence length="241" mass="28113">MEKSVFEKEWEIYFTQCYSNGRIRFSDLSNILQLTAGEHANAVGFGFKEMAKHNQTWVLSRIRIEIARLPKWMDIVKVKTWIQELEGARSTRNFEITVNGQIYVTATSYWAVINTVKRSSETLAISTENFTTYPERPATQRPFSKLDISQTVKNLDEYCVKLSDLDIVNHANNVKYLDWCMDRLPIELVLTNQIKSLEMNYLRELRYNDTVEINGDATDQGYFMTVTKQQRIHFALAIETK</sequence>
<dbReference type="InterPro" id="IPR049427">
    <property type="entry name" value="Acyl-ACP_TE_C"/>
</dbReference>
<proteinExistence type="inferred from homology"/>
<keyword evidence="6" id="KW-0443">Lipid metabolism</keyword>
<keyword evidence="3" id="KW-0378">Hydrolase</keyword>
<keyword evidence="4" id="KW-0276">Fatty acid metabolism</keyword>
<keyword evidence="2" id="KW-0444">Lipid biosynthesis</keyword>
<feature type="domain" description="Acyl-ACP thioesterase N-terminal hotdog" evidence="8">
    <location>
        <begin position="4"/>
        <end position="119"/>
    </location>
</feature>
<organism evidence="10 11">
    <name type="scientific">Sphingobacterium multivorum</name>
    <dbReference type="NCBI Taxonomy" id="28454"/>
    <lineage>
        <taxon>Bacteria</taxon>
        <taxon>Pseudomonadati</taxon>
        <taxon>Bacteroidota</taxon>
        <taxon>Sphingobacteriia</taxon>
        <taxon>Sphingobacteriales</taxon>
        <taxon>Sphingobacteriaceae</taxon>
        <taxon>Sphingobacterium</taxon>
    </lineage>
</organism>
<evidence type="ECO:0000259" key="8">
    <source>
        <dbReference type="Pfam" id="PF01643"/>
    </source>
</evidence>
<dbReference type="InterPro" id="IPR002864">
    <property type="entry name" value="Acyl-ACP_thioesterase_NHD"/>
</dbReference>
<evidence type="ECO:0000256" key="6">
    <source>
        <dbReference type="ARBA" id="ARBA00023098"/>
    </source>
</evidence>
<evidence type="ECO:0000256" key="1">
    <source>
        <dbReference type="ARBA" id="ARBA00006500"/>
    </source>
</evidence>
<keyword evidence="7" id="KW-0275">Fatty acid biosynthesis</keyword>
<dbReference type="InterPro" id="IPR029069">
    <property type="entry name" value="HotDog_dom_sf"/>
</dbReference>
<evidence type="ECO:0000256" key="3">
    <source>
        <dbReference type="ARBA" id="ARBA00022801"/>
    </source>
</evidence>
<dbReference type="Pfam" id="PF01643">
    <property type="entry name" value="Acyl-ACP_TE"/>
    <property type="match status" value="1"/>
</dbReference>
<gene>
    <name evidence="10" type="ORF">NCTC11343_05524</name>
</gene>
<evidence type="ECO:0000259" key="9">
    <source>
        <dbReference type="Pfam" id="PF20791"/>
    </source>
</evidence>
<dbReference type="Pfam" id="PF20791">
    <property type="entry name" value="Acyl-ACP_TE_C"/>
    <property type="match status" value="1"/>
</dbReference>
<dbReference type="EMBL" id="UAUU01000011">
    <property type="protein sequence ID" value="SPZ94716.1"/>
    <property type="molecule type" value="Genomic_DNA"/>
</dbReference>
<keyword evidence="5" id="KW-0809">Transit peptide</keyword>
<evidence type="ECO:0000256" key="7">
    <source>
        <dbReference type="ARBA" id="ARBA00023160"/>
    </source>
</evidence>
<dbReference type="AlphaFoldDB" id="A0A2X2JRN6"/>
<accession>A0A2X2JRN6</accession>